<keyword evidence="2" id="KW-1185">Reference proteome</keyword>
<evidence type="ECO:0000313" key="1">
    <source>
        <dbReference type="EMBL" id="KAJ9103266.1"/>
    </source>
</evidence>
<accession>A0ACC2VVX1</accession>
<name>A0ACC2VVX1_9TREE</name>
<protein>
    <submittedName>
        <fullName evidence="1">Uncharacterized protein</fullName>
    </submittedName>
</protein>
<proteinExistence type="predicted"/>
<dbReference type="EMBL" id="JASBWT010000007">
    <property type="protein sequence ID" value="KAJ9103266.1"/>
    <property type="molecule type" value="Genomic_DNA"/>
</dbReference>
<evidence type="ECO:0000313" key="2">
    <source>
        <dbReference type="Proteomes" id="UP001227268"/>
    </source>
</evidence>
<comment type="caution">
    <text evidence="1">The sequence shown here is derived from an EMBL/GenBank/DDBJ whole genome shotgun (WGS) entry which is preliminary data.</text>
</comment>
<reference evidence="1" key="1">
    <citation type="submission" date="2023-04" db="EMBL/GenBank/DDBJ databases">
        <title>Draft Genome sequencing of Naganishia species isolated from polar environments using Oxford Nanopore Technology.</title>
        <authorList>
            <person name="Leo P."/>
            <person name="Venkateswaran K."/>
        </authorList>
    </citation>
    <scope>NUCLEOTIDE SEQUENCE</scope>
    <source>
        <strain evidence="1">MNA-CCFEE 5423</strain>
    </source>
</reference>
<sequence>MTRTRHQDQVAHENGEEEEEEEDELMDSQHQPPVVRGTAATTTSAAGASATPAPTATAPGIDVPAGPLWGSCFRIMLATDNHLGYNQSDPIRGQDSLNTFREILEIARERQVDFILLAGDLFHENRPTRACLHQTMAMLREYTLGDRPVQMELLSDPFDGKTAGFHFPAINYEDPNLNVAIPVFSIHGNHDDPQGTGPEGALCALDVLSVAGLVNYFGKVHLASDEQASDPTSDGMQIKPVLLQKGSTRLAMYGVGNIKDARMHYELRSNRVRMFMPEEDEDSKWFNMLLIHQNRVKHGPQNSVPEGMFDDSIDLVVWGHEHDCRIEPEGVPRKSYWITQPGSSVATSLSQGESIQKKVGILSIQGDQFDIEPVALKTVRPFKIGEVIMEEEADDPANELDLQSRDSVTAFLEKKVNELIDEAKQERESQENGPEDVMMLPLIRLKVETTGVKEMMNAGRFGQRFVDRIANPKDVLQYYRKKVQVRKQGKVTADQPDLEDLDELEDVESGGTSEVSRVRMGELVSRFLEAQTLEVLAENALEEAVTRYVDKDDTDAIRDILESATKGIKSKSTEETIDNQDTFRELITKEKEAFASQPFAHAKTAKKSRAQRAQSDDSMMEEDDFPQQVEDSDVSMSSTVRGGRKTAAKGKSTTTAKKATTQKKAAAPARGGKKAAPLFADDDDDEEEEEEEEFVPRAQRGAGGRAAVPKQTTAVTKKAPAKTPAKKTTATRAPQQSQLSFVAPSQPTQSASRPSRTTASKKTIAIDISDDDD</sequence>
<organism evidence="1 2">
    <name type="scientific">Naganishia friedmannii</name>
    <dbReference type="NCBI Taxonomy" id="89922"/>
    <lineage>
        <taxon>Eukaryota</taxon>
        <taxon>Fungi</taxon>
        <taxon>Dikarya</taxon>
        <taxon>Basidiomycota</taxon>
        <taxon>Agaricomycotina</taxon>
        <taxon>Tremellomycetes</taxon>
        <taxon>Filobasidiales</taxon>
        <taxon>Filobasidiaceae</taxon>
        <taxon>Naganishia</taxon>
    </lineage>
</organism>
<gene>
    <name evidence="1" type="ORF">QFC21_002689</name>
</gene>
<dbReference type="Proteomes" id="UP001227268">
    <property type="component" value="Unassembled WGS sequence"/>
</dbReference>